<feature type="transmembrane region" description="Helical" evidence="6">
    <location>
        <begin position="207"/>
        <end position="227"/>
    </location>
</feature>
<evidence type="ECO:0000256" key="1">
    <source>
        <dbReference type="ARBA" id="ARBA00004651"/>
    </source>
</evidence>
<evidence type="ECO:0000259" key="7">
    <source>
        <dbReference type="PROSITE" id="PS50850"/>
    </source>
</evidence>
<feature type="transmembrane region" description="Helical" evidence="6">
    <location>
        <begin position="414"/>
        <end position="430"/>
    </location>
</feature>
<dbReference type="EMBL" id="PGTZ01000007">
    <property type="protein sequence ID" value="PJI94120.1"/>
    <property type="molecule type" value="Genomic_DNA"/>
</dbReference>
<proteinExistence type="predicted"/>
<dbReference type="Proteomes" id="UP000231586">
    <property type="component" value="Unassembled WGS sequence"/>
</dbReference>
<dbReference type="PANTHER" id="PTHR23518">
    <property type="entry name" value="C-METHYLTRANSFERASE"/>
    <property type="match status" value="1"/>
</dbReference>
<feature type="domain" description="Major facilitator superfamily (MFS) profile" evidence="7">
    <location>
        <begin position="49"/>
        <end position="458"/>
    </location>
</feature>
<protein>
    <submittedName>
        <fullName evidence="8">MFS transporter</fullName>
    </submittedName>
</protein>
<feature type="transmembrane region" description="Helical" evidence="6">
    <location>
        <begin position="69"/>
        <end position="89"/>
    </location>
</feature>
<dbReference type="GO" id="GO:0022857">
    <property type="term" value="F:transmembrane transporter activity"/>
    <property type="evidence" value="ECO:0007669"/>
    <property type="project" value="InterPro"/>
</dbReference>
<keyword evidence="9" id="KW-1185">Reference proteome</keyword>
<dbReference type="GO" id="GO:0005886">
    <property type="term" value="C:plasma membrane"/>
    <property type="evidence" value="ECO:0007669"/>
    <property type="project" value="UniProtKB-SubCell"/>
</dbReference>
<dbReference type="PROSITE" id="PS50850">
    <property type="entry name" value="MFS"/>
    <property type="match status" value="1"/>
</dbReference>
<dbReference type="RefSeq" id="WP_245859096.1">
    <property type="nucleotide sequence ID" value="NZ_PGTZ01000007.1"/>
</dbReference>
<keyword evidence="2 6" id="KW-0812">Transmembrane</keyword>
<feature type="region of interest" description="Disordered" evidence="5">
    <location>
        <begin position="460"/>
        <end position="484"/>
    </location>
</feature>
<dbReference type="SUPFAM" id="SSF103473">
    <property type="entry name" value="MFS general substrate transporter"/>
    <property type="match status" value="1"/>
</dbReference>
<feature type="region of interest" description="Disordered" evidence="5">
    <location>
        <begin position="22"/>
        <end position="45"/>
    </location>
</feature>
<feature type="transmembrane region" description="Helical" evidence="6">
    <location>
        <begin position="283"/>
        <end position="302"/>
    </location>
</feature>
<evidence type="ECO:0000256" key="2">
    <source>
        <dbReference type="ARBA" id="ARBA00022692"/>
    </source>
</evidence>
<dbReference type="CDD" id="cd17370">
    <property type="entry name" value="MFS_MJ1317_like"/>
    <property type="match status" value="1"/>
</dbReference>
<evidence type="ECO:0000256" key="5">
    <source>
        <dbReference type="SAM" id="MobiDB-lite"/>
    </source>
</evidence>
<evidence type="ECO:0000256" key="4">
    <source>
        <dbReference type="ARBA" id="ARBA00023136"/>
    </source>
</evidence>
<feature type="transmembrane region" description="Helical" evidence="6">
    <location>
        <begin position="314"/>
        <end position="333"/>
    </location>
</feature>
<name>A0A2M8WT60_9MICO</name>
<evidence type="ECO:0000313" key="9">
    <source>
        <dbReference type="Proteomes" id="UP000231586"/>
    </source>
</evidence>
<dbReference type="InterPro" id="IPR020846">
    <property type="entry name" value="MFS_dom"/>
</dbReference>
<evidence type="ECO:0000256" key="3">
    <source>
        <dbReference type="ARBA" id="ARBA00022989"/>
    </source>
</evidence>
<dbReference type="InterPro" id="IPR011701">
    <property type="entry name" value="MFS"/>
</dbReference>
<gene>
    <name evidence="8" type="ORF">CLV34_1606</name>
</gene>
<organism evidence="8 9">
    <name type="scientific">Luteimicrobium subarcticum</name>
    <dbReference type="NCBI Taxonomy" id="620910"/>
    <lineage>
        <taxon>Bacteria</taxon>
        <taxon>Bacillati</taxon>
        <taxon>Actinomycetota</taxon>
        <taxon>Actinomycetes</taxon>
        <taxon>Micrococcales</taxon>
        <taxon>Luteimicrobium</taxon>
    </lineage>
</organism>
<sequence>MTAEARPRRRSPEERAAALQAIRDRYAEAEPPPAQSQDRRQRRGRVSSTVVTLGIVSLLTDISSESVAAVLPLYITASLGMTTVAYGFIDGLMQGAPSLMRIVAGWMSDKRDHPKRVAALGYALSAATRAILLLSTSLAAVTATVAIDRVGKGIRTAPRDAMIAASSDPRTIGRSFGVHRALDTAGSAIGPLLAFVVLWLIPGGYRNVFVISFGVAVIGVGALVLLVPDLRPRRAAWLERHRSRVARGLPKCKNCTCGVTALAAEGAPTFSWTFLRGRELRRILTVSVVLGLLTVGDGFIYLSLQAKDGFATQWFPLLYVGTNVAYMTLAVPAGRLADKVGRAKVLVWGHVALVGAYLCAGASVSSTSVTLLALLLLGIFYATTDGVLAALVGRLIATESRASAIGTAQSAVDVSRLVASSAFGILWFTIGRSEAVLTVACLLAAAVPAAAYALRHLDAPGTSGGAPDEGRPQPVASERRAGQA</sequence>
<feature type="transmembrane region" description="Helical" evidence="6">
    <location>
        <begin position="371"/>
        <end position="393"/>
    </location>
</feature>
<feature type="transmembrane region" description="Helical" evidence="6">
    <location>
        <begin position="345"/>
        <end position="365"/>
    </location>
</feature>
<reference evidence="8 9" key="1">
    <citation type="submission" date="2017-11" db="EMBL/GenBank/DDBJ databases">
        <title>Genomic Encyclopedia of Archaeal and Bacterial Type Strains, Phase II (KMG-II): From Individual Species to Whole Genera.</title>
        <authorList>
            <person name="Goeker M."/>
        </authorList>
    </citation>
    <scope>NUCLEOTIDE SEQUENCE [LARGE SCALE GENOMIC DNA]</scope>
    <source>
        <strain evidence="8 9">DSM 22413</strain>
    </source>
</reference>
<evidence type="ECO:0000256" key="6">
    <source>
        <dbReference type="SAM" id="Phobius"/>
    </source>
</evidence>
<keyword evidence="4 6" id="KW-0472">Membrane</keyword>
<dbReference type="InterPro" id="IPR036259">
    <property type="entry name" value="MFS_trans_sf"/>
</dbReference>
<comment type="subcellular location">
    <subcellularLocation>
        <location evidence="1">Cell membrane</location>
        <topology evidence="1">Multi-pass membrane protein</topology>
    </subcellularLocation>
</comment>
<dbReference type="AlphaFoldDB" id="A0A2M8WT60"/>
<feature type="transmembrane region" description="Helical" evidence="6">
    <location>
        <begin position="181"/>
        <end position="201"/>
    </location>
</feature>
<accession>A0A2M8WT60</accession>
<dbReference type="Gene3D" id="1.20.1250.20">
    <property type="entry name" value="MFS general substrate transporter like domains"/>
    <property type="match status" value="2"/>
</dbReference>
<feature type="transmembrane region" description="Helical" evidence="6">
    <location>
        <begin position="436"/>
        <end position="454"/>
    </location>
</feature>
<keyword evidence="3 6" id="KW-1133">Transmembrane helix</keyword>
<comment type="caution">
    <text evidence="8">The sequence shown here is derived from an EMBL/GenBank/DDBJ whole genome shotgun (WGS) entry which is preliminary data.</text>
</comment>
<evidence type="ECO:0000313" key="8">
    <source>
        <dbReference type="EMBL" id="PJI94120.1"/>
    </source>
</evidence>
<dbReference type="Pfam" id="PF07690">
    <property type="entry name" value="MFS_1"/>
    <property type="match status" value="2"/>
</dbReference>
<dbReference type="PANTHER" id="PTHR23518:SF2">
    <property type="entry name" value="MAJOR FACILITATOR SUPERFAMILY TRANSPORTER"/>
    <property type="match status" value="1"/>
</dbReference>